<feature type="non-terminal residue" evidence="1">
    <location>
        <position position="1"/>
    </location>
</feature>
<dbReference type="EMBL" id="GEGO01003578">
    <property type="protein sequence ID" value="JAR91826.1"/>
    <property type="molecule type" value="Transcribed_RNA"/>
</dbReference>
<organism evidence="1">
    <name type="scientific">Ixodes ricinus</name>
    <name type="common">Common tick</name>
    <name type="synonym">Acarus ricinus</name>
    <dbReference type="NCBI Taxonomy" id="34613"/>
    <lineage>
        <taxon>Eukaryota</taxon>
        <taxon>Metazoa</taxon>
        <taxon>Ecdysozoa</taxon>
        <taxon>Arthropoda</taxon>
        <taxon>Chelicerata</taxon>
        <taxon>Arachnida</taxon>
        <taxon>Acari</taxon>
        <taxon>Parasitiformes</taxon>
        <taxon>Ixodida</taxon>
        <taxon>Ixodoidea</taxon>
        <taxon>Ixodidae</taxon>
        <taxon>Ixodinae</taxon>
        <taxon>Ixodes</taxon>
    </lineage>
</organism>
<reference evidence="1" key="1">
    <citation type="journal article" date="2018" name="PLoS Negl. Trop. Dis.">
        <title>Sialome diversity of ticks revealed by RNAseq of single tick salivary glands.</title>
        <authorList>
            <person name="Perner J."/>
            <person name="Kropackova S."/>
            <person name="Kopacek P."/>
            <person name="Ribeiro J.M."/>
        </authorList>
    </citation>
    <scope>NUCLEOTIDE SEQUENCE</scope>
    <source>
        <strain evidence="1">Siblings of single egg batch collected in Ceske Budejovice</strain>
        <tissue evidence="1">Salivary glands</tissue>
    </source>
</reference>
<sequence>TAGGHLPLHCAACKCQPQFNNITIIGRGTDETTRELLEAYAITKEGQKACVSQTSVFLHKKEIAYLDTC</sequence>
<proteinExistence type="predicted"/>
<name>A0A147BM42_IXORI</name>
<evidence type="ECO:0000313" key="1">
    <source>
        <dbReference type="EMBL" id="JAR91826.1"/>
    </source>
</evidence>
<accession>A0A147BM42</accession>
<dbReference type="AlphaFoldDB" id="A0A147BM42"/>
<protein>
    <submittedName>
        <fullName evidence="1">Putative tick transposon</fullName>
    </submittedName>
</protein>